<dbReference type="InterPro" id="IPR000086">
    <property type="entry name" value="NUDIX_hydrolase_dom"/>
</dbReference>
<dbReference type="PROSITE" id="PS00893">
    <property type="entry name" value="NUDIX_BOX"/>
    <property type="match status" value="1"/>
</dbReference>
<evidence type="ECO:0000313" key="4">
    <source>
        <dbReference type="EMBL" id="MUN54939.1"/>
    </source>
</evidence>
<dbReference type="CDD" id="cd18879">
    <property type="entry name" value="NUDIX_Hydrolase"/>
    <property type="match status" value="1"/>
</dbReference>
<feature type="domain" description="Nudix hydrolase" evidence="3">
    <location>
        <begin position="19"/>
        <end position="148"/>
    </location>
</feature>
<evidence type="ECO:0000313" key="5">
    <source>
        <dbReference type="Proteomes" id="UP000462152"/>
    </source>
</evidence>
<dbReference type="AlphaFoldDB" id="A0A7K1LID0"/>
<organism evidence="4 5">
    <name type="scientific">Rothia koreensis</name>
    <dbReference type="NCBI Taxonomy" id="592378"/>
    <lineage>
        <taxon>Bacteria</taxon>
        <taxon>Bacillati</taxon>
        <taxon>Actinomycetota</taxon>
        <taxon>Actinomycetes</taxon>
        <taxon>Micrococcales</taxon>
        <taxon>Micrococcaceae</taxon>
        <taxon>Rothia</taxon>
    </lineage>
</organism>
<evidence type="ECO:0000256" key="1">
    <source>
        <dbReference type="ARBA" id="ARBA00001946"/>
    </source>
</evidence>
<dbReference type="Pfam" id="PF00293">
    <property type="entry name" value="NUDIX"/>
    <property type="match status" value="1"/>
</dbReference>
<dbReference type="Proteomes" id="UP000462152">
    <property type="component" value="Unassembled WGS sequence"/>
</dbReference>
<dbReference type="SUPFAM" id="SSF55811">
    <property type="entry name" value="Nudix"/>
    <property type="match status" value="1"/>
</dbReference>
<dbReference type="Gene3D" id="3.90.79.10">
    <property type="entry name" value="Nucleoside Triphosphate Pyrophosphohydrolase"/>
    <property type="match status" value="1"/>
</dbReference>
<gene>
    <name evidence="4" type="ORF">GMA10_06890</name>
</gene>
<dbReference type="PANTHER" id="PTHR43046">
    <property type="entry name" value="GDP-MANNOSE MANNOSYL HYDROLASE"/>
    <property type="match status" value="1"/>
</dbReference>
<comment type="cofactor">
    <cofactor evidence="1">
        <name>Mg(2+)</name>
        <dbReference type="ChEBI" id="CHEBI:18420"/>
    </cofactor>
</comment>
<keyword evidence="5" id="KW-1185">Reference proteome</keyword>
<keyword evidence="2" id="KW-0378">Hydrolase</keyword>
<accession>A0A7K1LID0</accession>
<comment type="caution">
    <text evidence="4">The sequence shown here is derived from an EMBL/GenBank/DDBJ whole genome shotgun (WGS) entry which is preliminary data.</text>
</comment>
<sequence>MPTPEFILSLREKIGHDPLWMPGVTAVVFNEGGQVLLCRRSDNGAWTPITGIVDPGEEPAVTAVREAEEEAGVVIEVEGLASVKANPPQTFPNGDQAQFLDLTFRCRYVSGEARVNDEESSDMMWADLDDLPPMNDRMLYRLRSASEFSGRTWFSLDGLDT</sequence>
<evidence type="ECO:0000259" key="3">
    <source>
        <dbReference type="PROSITE" id="PS51462"/>
    </source>
</evidence>
<dbReference type="OrthoDB" id="9814308at2"/>
<reference evidence="4 5" key="1">
    <citation type="submission" date="2019-12" db="EMBL/GenBank/DDBJ databases">
        <authorList>
            <person name="Li J."/>
            <person name="Shi Y."/>
            <person name="Xu G."/>
            <person name="Xiao D."/>
            <person name="Ran X."/>
        </authorList>
    </citation>
    <scope>NUCLEOTIDE SEQUENCE [LARGE SCALE GENOMIC DNA]</scope>
    <source>
        <strain evidence="4 5">JCM 15915</strain>
    </source>
</reference>
<name>A0A7K1LID0_9MICC</name>
<proteinExistence type="predicted"/>
<dbReference type="GO" id="GO:0016787">
    <property type="term" value="F:hydrolase activity"/>
    <property type="evidence" value="ECO:0007669"/>
    <property type="project" value="UniProtKB-KW"/>
</dbReference>
<dbReference type="InterPro" id="IPR020084">
    <property type="entry name" value="NUDIX_hydrolase_CS"/>
</dbReference>
<dbReference type="EMBL" id="WOGT01000003">
    <property type="protein sequence ID" value="MUN54939.1"/>
    <property type="molecule type" value="Genomic_DNA"/>
</dbReference>
<dbReference type="InterPro" id="IPR015797">
    <property type="entry name" value="NUDIX_hydrolase-like_dom_sf"/>
</dbReference>
<dbReference type="PROSITE" id="PS51462">
    <property type="entry name" value="NUDIX"/>
    <property type="match status" value="1"/>
</dbReference>
<dbReference type="PANTHER" id="PTHR43046:SF16">
    <property type="entry name" value="ADP-RIBOSE PYROPHOSPHATASE YJHB-RELATED"/>
    <property type="match status" value="1"/>
</dbReference>
<dbReference type="RefSeq" id="WP_129315054.1">
    <property type="nucleotide sequence ID" value="NZ_JBFCQO010000005.1"/>
</dbReference>
<protein>
    <submittedName>
        <fullName evidence="4">NUDIX domain-containing protein</fullName>
    </submittedName>
</protein>
<evidence type="ECO:0000256" key="2">
    <source>
        <dbReference type="ARBA" id="ARBA00022801"/>
    </source>
</evidence>